<dbReference type="Proteomes" id="UP000179005">
    <property type="component" value="Unassembled WGS sequence"/>
</dbReference>
<accession>A0A1F4VH74</accession>
<dbReference type="STRING" id="1802619.A2797_01905"/>
<comment type="caution">
    <text evidence="1">The sequence shown here is derived from an EMBL/GenBank/DDBJ whole genome shotgun (WGS) entry which is preliminary data.</text>
</comment>
<organism evidence="1 2">
    <name type="scientific">candidate division WWE3 bacterium RIFCSPHIGHO2_01_FULL_48_15</name>
    <dbReference type="NCBI Taxonomy" id="1802619"/>
    <lineage>
        <taxon>Bacteria</taxon>
        <taxon>Katanobacteria</taxon>
    </lineage>
</organism>
<name>A0A1F4VH74_UNCKA</name>
<dbReference type="EMBL" id="MEVC01000003">
    <property type="protein sequence ID" value="OGC56103.1"/>
    <property type="molecule type" value="Genomic_DNA"/>
</dbReference>
<sequence>MITAPFFQVKEAFAPIMPPVPKVDKRIVHLESFLAGYNSPLAAHADTFVATADQYGLDWRLLPAIAGTESTLGKRYIVGTYNPFGWGSGKIRFASWEHAIETVGQKLYEKYYLSGTRPLTIEQVGDIYAESPRWPRSVRFWIKKIGADQISALLQ</sequence>
<reference evidence="1 2" key="1">
    <citation type="journal article" date="2016" name="Nat. Commun.">
        <title>Thousands of microbial genomes shed light on interconnected biogeochemical processes in an aquifer system.</title>
        <authorList>
            <person name="Anantharaman K."/>
            <person name="Brown C.T."/>
            <person name="Hug L.A."/>
            <person name="Sharon I."/>
            <person name="Castelle C.J."/>
            <person name="Probst A.J."/>
            <person name="Thomas B.C."/>
            <person name="Singh A."/>
            <person name="Wilkins M.J."/>
            <person name="Karaoz U."/>
            <person name="Brodie E.L."/>
            <person name="Williams K.H."/>
            <person name="Hubbard S.S."/>
            <person name="Banfield J.F."/>
        </authorList>
    </citation>
    <scope>NUCLEOTIDE SEQUENCE [LARGE SCALE GENOMIC DNA]</scope>
</reference>
<dbReference type="AlphaFoldDB" id="A0A1F4VH74"/>
<dbReference type="InterPro" id="IPR023346">
    <property type="entry name" value="Lysozyme-like_dom_sf"/>
</dbReference>
<proteinExistence type="predicted"/>
<evidence type="ECO:0000313" key="1">
    <source>
        <dbReference type="EMBL" id="OGC56103.1"/>
    </source>
</evidence>
<evidence type="ECO:0000313" key="2">
    <source>
        <dbReference type="Proteomes" id="UP000179005"/>
    </source>
</evidence>
<protein>
    <recommendedName>
        <fullName evidence="3">Mannosyl-glycoprotein endo-beta-N-acetylglucosamidase-like domain-containing protein</fullName>
    </recommendedName>
</protein>
<gene>
    <name evidence="1" type="ORF">A2797_01905</name>
</gene>
<dbReference type="SUPFAM" id="SSF53955">
    <property type="entry name" value="Lysozyme-like"/>
    <property type="match status" value="1"/>
</dbReference>
<evidence type="ECO:0008006" key="3">
    <source>
        <dbReference type="Google" id="ProtNLM"/>
    </source>
</evidence>